<evidence type="ECO:0000256" key="1">
    <source>
        <dbReference type="SAM" id="SignalP"/>
    </source>
</evidence>
<feature type="chain" id="PRO_5020720208" description="Saposin B-type domain-containing protein" evidence="1">
    <location>
        <begin position="18"/>
        <end position="205"/>
    </location>
</feature>
<reference evidence="2 3" key="2">
    <citation type="journal article" date="2019" name="G3 (Bethesda)">
        <title>Hybrid Assembly of the Genome of the Entomopathogenic Nematode Steinernema carpocapsae Identifies the X-Chromosome.</title>
        <authorList>
            <person name="Serra L."/>
            <person name="Macchietto M."/>
            <person name="Macias-Munoz A."/>
            <person name="McGill C.J."/>
            <person name="Rodriguez I.M."/>
            <person name="Rodriguez B."/>
            <person name="Murad R."/>
            <person name="Mortazavi A."/>
        </authorList>
    </citation>
    <scope>NUCLEOTIDE SEQUENCE [LARGE SCALE GENOMIC DNA]</scope>
    <source>
        <strain evidence="2 3">ALL</strain>
    </source>
</reference>
<reference evidence="2 3" key="1">
    <citation type="journal article" date="2015" name="Genome Biol.">
        <title>Comparative genomics of Steinernema reveals deeply conserved gene regulatory networks.</title>
        <authorList>
            <person name="Dillman A.R."/>
            <person name="Macchietto M."/>
            <person name="Porter C.F."/>
            <person name="Rogers A."/>
            <person name="Williams B."/>
            <person name="Antoshechkin I."/>
            <person name="Lee M.M."/>
            <person name="Goodwin Z."/>
            <person name="Lu X."/>
            <person name="Lewis E.E."/>
            <person name="Goodrich-Blair H."/>
            <person name="Stock S.P."/>
            <person name="Adams B.J."/>
            <person name="Sternberg P.W."/>
            <person name="Mortazavi A."/>
        </authorList>
    </citation>
    <scope>NUCLEOTIDE SEQUENCE [LARGE SCALE GENOMIC DNA]</scope>
    <source>
        <strain evidence="2 3">ALL</strain>
    </source>
</reference>
<proteinExistence type="predicted"/>
<accession>A0A4U5LXT2</accession>
<dbReference type="OrthoDB" id="5867092at2759"/>
<keyword evidence="3" id="KW-1185">Reference proteome</keyword>
<dbReference type="EMBL" id="AZBU02000011">
    <property type="protein sequence ID" value="TKR61040.1"/>
    <property type="molecule type" value="Genomic_DNA"/>
</dbReference>
<evidence type="ECO:0008006" key="4">
    <source>
        <dbReference type="Google" id="ProtNLM"/>
    </source>
</evidence>
<protein>
    <recommendedName>
        <fullName evidence="4">Saposin B-type domain-containing protein</fullName>
    </recommendedName>
</protein>
<gene>
    <name evidence="2" type="ORF">L596_028207</name>
</gene>
<feature type="signal peptide" evidence="1">
    <location>
        <begin position="1"/>
        <end position="17"/>
    </location>
</feature>
<evidence type="ECO:0000313" key="2">
    <source>
        <dbReference type="EMBL" id="TKR61040.1"/>
    </source>
</evidence>
<keyword evidence="1" id="KW-0732">Signal</keyword>
<dbReference type="Proteomes" id="UP000298663">
    <property type="component" value="Unassembled WGS sequence"/>
</dbReference>
<dbReference type="AlphaFoldDB" id="A0A4U5LXT2"/>
<evidence type="ECO:0000313" key="3">
    <source>
        <dbReference type="Proteomes" id="UP000298663"/>
    </source>
</evidence>
<organism evidence="2 3">
    <name type="scientific">Steinernema carpocapsae</name>
    <name type="common">Entomopathogenic nematode</name>
    <dbReference type="NCBI Taxonomy" id="34508"/>
    <lineage>
        <taxon>Eukaryota</taxon>
        <taxon>Metazoa</taxon>
        <taxon>Ecdysozoa</taxon>
        <taxon>Nematoda</taxon>
        <taxon>Chromadorea</taxon>
        <taxon>Rhabditida</taxon>
        <taxon>Tylenchina</taxon>
        <taxon>Panagrolaimomorpha</taxon>
        <taxon>Strongyloidoidea</taxon>
        <taxon>Steinernematidae</taxon>
        <taxon>Steinernema</taxon>
    </lineage>
</organism>
<name>A0A4U5LXT2_STECR</name>
<sequence>MRPLSFLLFLCFSSTFSFTTTFSSSEECAACLFATHLVNRGAHNASGLFSTCERIEGCNLAMEHCEILAALPDLPPKGTSKMIDSLHVTLGSAKNLCEQDPKRAVLFDQSFLCTVCSLVENILGFFNDSVLGSKFANNLKNVLANVCRSFAEFIRQFCTKMFHGGVYDSIFQGLRDSLGPFYDILGVQGLGCPPIGQLQEVCFAN</sequence>
<comment type="caution">
    <text evidence="2">The sequence shown here is derived from an EMBL/GenBank/DDBJ whole genome shotgun (WGS) entry which is preliminary data.</text>
</comment>